<gene>
    <name evidence="4" type="ORF">M9Y10_038520</name>
</gene>
<dbReference type="PANTHER" id="PTHR27001">
    <property type="entry name" value="OS01G0253100 PROTEIN"/>
    <property type="match status" value="1"/>
</dbReference>
<sequence length="1889" mass="222327">MIELANEESTYVFHRNGKIEIKNQIDQNFSYISSKEYINHISQDLIPNYKRININDYEYKIQISDILSQVEAFCHNINNINGKNNKFQYYSNEFSAIIEKIQYFQNSENQTCLNCDDNIYKIYVMFQNTDFNSADNIQKIPEYIEYLNKAFNQIINFLKILKLIHYKIFLILNNVTILLNEFYINQKNVETQKITCIINQSQEPILIFNDDSKINKSIQKVNIIQLFSEILITYQEIIKSDTSIFQTEDESDINYIFKREILTFLFQIKKIIILNFKEKRSILNIIRPKLIPDENAADNYWKSLLLPHSQSESASVIKSNIDSIFQFYHDYVDSSQKVEFFQELIKIYKGDESNSNDDIIEEIVESKKYFYFNFFIRILLKKFLNQNFLTSQILNGSQNKYTAIRECSFLSSRICYDKHFNFVLEINCNGIEFFEKNYSKFIVQLIEKVPEKSIIIPYFPLGTLHSLFNNRQQNRVEFSYVDKLIIILEISFALLDIHSKSEFHGNLSSQSIFINSKKDAYLNTFSDNSDISLFYRSPVEIKDPKLNDIYSLGVLMHSIFTEKLPESRTEFKSKDDINQILTENYSNFLFSGDQNECFNDESLIGVKEIIENCMKKESEERYQSIEKVIDKIKELMIYERNEEEIEYRINNAYDSHKYSCSISEVVLSYYLGQRESLEDIEKTLLSYQQLPLQSSIIKGDIIKSIYETFDIIKDDDFPLILNDLHLPNCDEIDEKHGIFSEHYIDFLSPNFSLGIVVNTKNTMPFNHNDLSLMWAYFISKQLSDIHAKNGFFGELTKDNISVYYNKETNTFIPSIGASFNSTLLKKLDDNSELEKRQKEDVGQFKSIISLLNGIPRKVLNEVDELKTMKEISMLLYQYNIGDPDDNKRKTFKKNNSSYFYSNIKEHPFNEFLSFSNELIPQFKATDKYWQNLFQLSKYHSPQKSSTILKIIESIIYFYNDYDINLPLKKSYEEFLKILKIKNYESESLQKRVEQSIDQLQQEGKYFYIDLLIQIILSNLLDQNFFKPKIDEQEEADSSYSNNKYKTIKDFSLINNSSYKVCIDTNYNFYLQYLLSSNNGELNNKEIEIYKSDNYSKFVIHLVEQLQDNFVIIPYFPLGTLDSIILNSYQNRNSIQTTKKIEFTFVDKIVIILEIANAIKSLHLNDQYHGNLASQSIFMSSKKDAYLGGFSYDKLIDTNASKSTSTFFYRPPEVHSNLLDNLNKEDLLEKQKLVDIYSFGVLMHEIITETPPKSRIGNKTRSGISATVSNFCEFLFSGYNNEYFNDNWSDIRGDSLIGVKEIIENCMKKESEERYQSIEKVIDKIKELMIYERNEEEIEYRINNAYDSHKYSCSISEVVLSYYLGQRESLEDIEKTLLSYQQLPLQSSKFSLANEDIIKSIFEIFEIKSDKDMTYFFKDIFDLIIHHYLKKKLCQKQIESNNKRLYSFSIEANRKGGIVECMNVDENFFDSSANVIIPVSSFQNFIQNNHSKYSKLSLLFAFFIAREISILHAENIFHGNISTETIGIYYNNKTKTLIPSLILYNSIYKSFLNEQNFNHFSFSSEKVIEKMKRKDIKKYKKILHEIEGISNTVLKEIDEMDSICIIMRYLYNEIIKIKDKKQKEKFYNNYSDICLSQSLILDYSSLNVSFSLLLEIFDFMKNYFSLNDLFIDFGIIFQMINKFLENSITNPSVTFKNNIDENTFNLNGLQNEEEILHLYELIKSNSSKLVQMINQLNSTTEINDPVTINVGNGLFTISSKKFQVNTKPEEIKNNFDFGLVQRRKYDARIKFQNQFVERKIEISMLHLRSVYFLLERFLMSLNPEINYTLIIRIVNKTFSPYQDVPITAEHVIYLAHKFGFFNIMIKNGLVIIHVDSIYRKNRELKENLNT</sequence>
<feature type="domain" description="Protein kinase" evidence="3">
    <location>
        <begin position="341"/>
        <end position="636"/>
    </location>
</feature>
<dbReference type="Proteomes" id="UP001470230">
    <property type="component" value="Unassembled WGS sequence"/>
</dbReference>
<dbReference type="InterPro" id="IPR011009">
    <property type="entry name" value="Kinase-like_dom_sf"/>
</dbReference>
<protein>
    <recommendedName>
        <fullName evidence="3">Protein kinase domain-containing protein</fullName>
    </recommendedName>
</protein>
<keyword evidence="2" id="KW-0067">ATP-binding</keyword>
<dbReference type="Gene3D" id="1.10.510.10">
    <property type="entry name" value="Transferase(Phosphotransferase) domain 1"/>
    <property type="match status" value="2"/>
</dbReference>
<accession>A0ABR2K8M6</accession>
<dbReference type="Pfam" id="PF07714">
    <property type="entry name" value="PK_Tyr_Ser-Thr"/>
    <property type="match status" value="1"/>
</dbReference>
<evidence type="ECO:0000259" key="3">
    <source>
        <dbReference type="PROSITE" id="PS50011"/>
    </source>
</evidence>
<dbReference type="PANTHER" id="PTHR27001:SF931">
    <property type="entry name" value="OS11G0664100 PROTEIN"/>
    <property type="match status" value="1"/>
</dbReference>
<name>A0ABR2K8M6_9EUKA</name>
<evidence type="ECO:0000313" key="5">
    <source>
        <dbReference type="Proteomes" id="UP001470230"/>
    </source>
</evidence>
<evidence type="ECO:0000256" key="1">
    <source>
        <dbReference type="ARBA" id="ARBA00022741"/>
    </source>
</evidence>
<evidence type="ECO:0000313" key="4">
    <source>
        <dbReference type="EMBL" id="KAK8887475.1"/>
    </source>
</evidence>
<organism evidence="4 5">
    <name type="scientific">Tritrichomonas musculus</name>
    <dbReference type="NCBI Taxonomy" id="1915356"/>
    <lineage>
        <taxon>Eukaryota</taxon>
        <taxon>Metamonada</taxon>
        <taxon>Parabasalia</taxon>
        <taxon>Tritrichomonadida</taxon>
        <taxon>Tritrichomonadidae</taxon>
        <taxon>Tritrichomonas</taxon>
    </lineage>
</organism>
<keyword evidence="5" id="KW-1185">Reference proteome</keyword>
<dbReference type="PROSITE" id="PS50011">
    <property type="entry name" value="PROTEIN_KINASE_DOM"/>
    <property type="match status" value="2"/>
</dbReference>
<feature type="domain" description="Protein kinase" evidence="3">
    <location>
        <begin position="1014"/>
        <end position="1328"/>
    </location>
</feature>
<evidence type="ECO:0000256" key="2">
    <source>
        <dbReference type="ARBA" id="ARBA00022840"/>
    </source>
</evidence>
<keyword evidence="1" id="KW-0547">Nucleotide-binding</keyword>
<dbReference type="InterPro" id="IPR000719">
    <property type="entry name" value="Prot_kinase_dom"/>
</dbReference>
<dbReference type="EMBL" id="JAPFFF010000006">
    <property type="protein sequence ID" value="KAK8887475.1"/>
    <property type="molecule type" value="Genomic_DNA"/>
</dbReference>
<proteinExistence type="predicted"/>
<comment type="caution">
    <text evidence="4">The sequence shown here is derived from an EMBL/GenBank/DDBJ whole genome shotgun (WGS) entry which is preliminary data.</text>
</comment>
<dbReference type="InterPro" id="IPR001245">
    <property type="entry name" value="Ser-Thr/Tyr_kinase_cat_dom"/>
</dbReference>
<dbReference type="SMART" id="SM00220">
    <property type="entry name" value="S_TKc"/>
    <property type="match status" value="1"/>
</dbReference>
<dbReference type="SUPFAM" id="SSF56112">
    <property type="entry name" value="Protein kinase-like (PK-like)"/>
    <property type="match status" value="2"/>
</dbReference>
<reference evidence="4 5" key="1">
    <citation type="submission" date="2024-04" db="EMBL/GenBank/DDBJ databases">
        <title>Tritrichomonas musculus Genome.</title>
        <authorList>
            <person name="Alves-Ferreira E."/>
            <person name="Grigg M."/>
            <person name="Lorenzi H."/>
            <person name="Galac M."/>
        </authorList>
    </citation>
    <scope>NUCLEOTIDE SEQUENCE [LARGE SCALE GENOMIC DNA]</scope>
    <source>
        <strain evidence="4 5">EAF2021</strain>
    </source>
</reference>